<dbReference type="KEGG" id="nva:G3M78_09630"/>
<feature type="transmembrane region" description="Helical" evidence="1">
    <location>
        <begin position="457"/>
        <end position="476"/>
    </location>
</feature>
<dbReference type="Pfam" id="PF13584">
    <property type="entry name" value="BatD"/>
    <property type="match status" value="2"/>
</dbReference>
<proteinExistence type="predicted"/>
<dbReference type="EMBL" id="CP048620">
    <property type="protein sequence ID" value="QPJ65639.1"/>
    <property type="molecule type" value="Genomic_DNA"/>
</dbReference>
<evidence type="ECO:0000313" key="4">
    <source>
        <dbReference type="Proteomes" id="UP000594464"/>
    </source>
</evidence>
<evidence type="ECO:0000256" key="2">
    <source>
        <dbReference type="SAM" id="SignalP"/>
    </source>
</evidence>
<sequence>MRGKKHPWISISRQVLFALLLCISAAKTSPAADIHAVASVDKTTISLEDVLELKATLMGVQSAARPEMPRMPAFHVRPGGTASSTQIINGKVASSVSYHYHLIPKEKGSYTIPPIVFNVAGTRYLTKPIQIEVVDKIKVTNQSNADAFVEASVSKTDPYVGEQIVYTFKLFRKVDAQNLELETPYDQLYFRKESLGNSKKYEQVVNGVQYKVHELPIAYFPTQAGKTSIPPAILELDLLRSSAQGKFPGRSSFDSFFNDPFFRSQLRSEHKILRTSPIQLNVRPLPKKGKPANFSGLVGDFKMRVSLGKTTLNTGETTTLTVILSGTGNVGEATVGAPELPEHFKIYPDQPVLKADIRNSRLGGEKSFKFALVPLKPGRWDIPVPTFTFFDPARKLYMDLKAEPTSLTVMGVEAKEPLSQFDASAENRTNTGSRTSGDELFPIHTDLRDFSNQKFSGIDWALILAGFTFPLAGYFYRARRYQKTLHRQSHSAFYRSKEALALALSRIQQLKDQPSAKPKEIVRDLSQILREYAGNKFDLDSAAFTSEELSNLSLSDEEQLQIARSLGAMLKNFERLQFSPTAEINGPALINTALETLQEFEKVS</sequence>
<name>A0A7T0C324_9BACT</name>
<dbReference type="PANTHER" id="PTHR40940:SF2">
    <property type="entry name" value="BATD"/>
    <property type="match status" value="1"/>
</dbReference>
<feature type="chain" id="PRO_5032908283" evidence="2">
    <location>
        <begin position="32"/>
        <end position="604"/>
    </location>
</feature>
<dbReference type="AlphaFoldDB" id="A0A7T0C324"/>
<dbReference type="InterPro" id="IPR025738">
    <property type="entry name" value="BatD"/>
</dbReference>
<evidence type="ECO:0000313" key="3">
    <source>
        <dbReference type="EMBL" id="QPJ65639.1"/>
    </source>
</evidence>
<reference evidence="4" key="1">
    <citation type="submission" date="2020-02" db="EMBL/GenBank/DDBJ databases">
        <title>Genomic and physiological characterization of two novel Nitrospinaceae genera.</title>
        <authorList>
            <person name="Mueller A.J."/>
            <person name="Jung M.-Y."/>
            <person name="Strachan C.R."/>
            <person name="Herbold C.W."/>
            <person name="Kirkegaard R.H."/>
            <person name="Daims H."/>
        </authorList>
    </citation>
    <scope>NUCLEOTIDE SEQUENCE [LARGE SCALE GENOMIC DNA]</scope>
</reference>
<keyword evidence="1" id="KW-0812">Transmembrane</keyword>
<keyword evidence="1" id="KW-0472">Membrane</keyword>
<accession>A0A7T0C324</accession>
<organism evidence="3 4">
    <name type="scientific">Candidatus Nitrohelix vancouverensis</name>
    <dbReference type="NCBI Taxonomy" id="2705534"/>
    <lineage>
        <taxon>Bacteria</taxon>
        <taxon>Pseudomonadati</taxon>
        <taxon>Nitrospinota/Tectimicrobiota group</taxon>
        <taxon>Nitrospinota</taxon>
        <taxon>Nitrospinia</taxon>
        <taxon>Nitrospinales</taxon>
        <taxon>Nitrospinaceae</taxon>
        <taxon>Candidatus Nitrohelix</taxon>
    </lineage>
</organism>
<dbReference type="PANTHER" id="PTHR40940">
    <property type="entry name" value="PROTEIN BATD-RELATED"/>
    <property type="match status" value="1"/>
</dbReference>
<keyword evidence="1" id="KW-1133">Transmembrane helix</keyword>
<protein>
    <submittedName>
        <fullName evidence="3">Protein BatD</fullName>
    </submittedName>
</protein>
<gene>
    <name evidence="3" type="ORF">G3M78_09630</name>
</gene>
<evidence type="ECO:0000256" key="1">
    <source>
        <dbReference type="SAM" id="Phobius"/>
    </source>
</evidence>
<dbReference type="Proteomes" id="UP000594464">
    <property type="component" value="Chromosome"/>
</dbReference>
<feature type="signal peptide" evidence="2">
    <location>
        <begin position="1"/>
        <end position="31"/>
    </location>
</feature>
<keyword evidence="2" id="KW-0732">Signal</keyword>